<organism evidence="3 4">
    <name type="scientific">Methanobrevibacter cuticularis</name>
    <dbReference type="NCBI Taxonomy" id="47311"/>
    <lineage>
        <taxon>Archaea</taxon>
        <taxon>Methanobacteriati</taxon>
        <taxon>Methanobacteriota</taxon>
        <taxon>Methanomada group</taxon>
        <taxon>Methanobacteria</taxon>
        <taxon>Methanobacteriales</taxon>
        <taxon>Methanobacteriaceae</taxon>
        <taxon>Methanobrevibacter</taxon>
    </lineage>
</organism>
<dbReference type="RefSeq" id="WP_067260547.1">
    <property type="nucleotide sequence ID" value="NZ_LWMW01000154.1"/>
</dbReference>
<dbReference type="Pfam" id="PF01531">
    <property type="entry name" value="Glyco_transf_11"/>
    <property type="match status" value="1"/>
</dbReference>
<keyword evidence="2 3" id="KW-0808">Transferase</keyword>
<proteinExistence type="predicted"/>
<dbReference type="AlphaFoldDB" id="A0A166CMG4"/>
<dbReference type="PANTHER" id="PTHR11927">
    <property type="entry name" value="GALACTOSIDE 2-L-FUCOSYLTRANSFERASE"/>
    <property type="match status" value="1"/>
</dbReference>
<evidence type="ECO:0000256" key="2">
    <source>
        <dbReference type="ARBA" id="ARBA00022679"/>
    </source>
</evidence>
<dbReference type="Proteomes" id="UP000077275">
    <property type="component" value="Unassembled WGS sequence"/>
</dbReference>
<evidence type="ECO:0000313" key="4">
    <source>
        <dbReference type="Proteomes" id="UP000077275"/>
    </source>
</evidence>
<gene>
    <name evidence="3" type="ORF">MBCUT_19810</name>
</gene>
<evidence type="ECO:0000313" key="3">
    <source>
        <dbReference type="EMBL" id="KZX14664.1"/>
    </source>
</evidence>
<keyword evidence="1" id="KW-0328">Glycosyltransferase</keyword>
<dbReference type="PATRIC" id="fig|47311.3.peg.2162"/>
<dbReference type="OrthoDB" id="148270at2157"/>
<accession>A0A166CMG4</accession>
<keyword evidence="4" id="KW-1185">Reference proteome</keyword>
<dbReference type="InterPro" id="IPR002516">
    <property type="entry name" value="Glyco_trans_11"/>
</dbReference>
<dbReference type="GO" id="GO:0016020">
    <property type="term" value="C:membrane"/>
    <property type="evidence" value="ECO:0007669"/>
    <property type="project" value="InterPro"/>
</dbReference>
<dbReference type="PANTHER" id="PTHR11927:SF9">
    <property type="entry name" value="L-FUCOSYLTRANSFERASE"/>
    <property type="match status" value="1"/>
</dbReference>
<protein>
    <submittedName>
        <fullName evidence="3">Glycosyl transferase family 11</fullName>
    </submittedName>
</protein>
<evidence type="ECO:0000256" key="1">
    <source>
        <dbReference type="ARBA" id="ARBA00022676"/>
    </source>
</evidence>
<dbReference type="CDD" id="cd11301">
    <property type="entry name" value="Fut1_Fut2_like"/>
    <property type="match status" value="1"/>
</dbReference>
<name>A0A166CMG4_9EURY</name>
<comment type="caution">
    <text evidence="3">The sequence shown here is derived from an EMBL/GenBank/DDBJ whole genome shotgun (WGS) entry which is preliminary data.</text>
</comment>
<sequence length="416" mass="48539">MVIKIITVGIGGGTGNQMFQYAIARSLAEDLNTDFYMNLYQYDFLPSFVSKTPKHVRFNLQHFNIKEKFSSSLKFITKTLESKFNSNLNYINEGNIFTKFTYYNPEILNLKGKIFLRGNFQDERYFSHNSDIIRNDFKIITPPSRDNKKLIKEISSINSVALCIRRGDYLSPFWKAQVGICTMDYYNKAIEEIIKKVENPTFYIFSDDPEWVKDNVKLNYPSVYVSHNDVDKDYEDLRLMSNCKHFIIANSTFHWWGAWLSQNENKIVIAPDPWFNSETIKNPASDHWIKLNINSYHMLFKENSDNIVFGTDKAVESNNDNKLIILKKKKLKLIYLFNDNIQFSQNDFILKLVIQSSDKTVIKLINDKTNPIYIGIKKGITEKYIYIDKHISLNSLILENGNTNSIVIEYLALVEN</sequence>
<dbReference type="EMBL" id="LWMW01000154">
    <property type="protein sequence ID" value="KZX14664.1"/>
    <property type="molecule type" value="Genomic_DNA"/>
</dbReference>
<dbReference type="GO" id="GO:0008107">
    <property type="term" value="F:galactoside 2-alpha-L-fucosyltransferase activity"/>
    <property type="evidence" value="ECO:0007669"/>
    <property type="project" value="InterPro"/>
</dbReference>
<reference evidence="3 4" key="1">
    <citation type="submission" date="2016-04" db="EMBL/GenBank/DDBJ databases">
        <title>Genome sequence of Methanobrevibacter cuticularis DSM 11139.</title>
        <authorList>
            <person name="Poehlein A."/>
            <person name="Seedorf H."/>
            <person name="Daniel R."/>
        </authorList>
    </citation>
    <scope>NUCLEOTIDE SEQUENCE [LARGE SCALE GENOMIC DNA]</scope>
    <source>
        <strain evidence="3 4">DSM 11139</strain>
    </source>
</reference>
<dbReference type="GO" id="GO:0005975">
    <property type="term" value="P:carbohydrate metabolic process"/>
    <property type="evidence" value="ECO:0007669"/>
    <property type="project" value="InterPro"/>
</dbReference>